<dbReference type="InterPro" id="IPR000254">
    <property type="entry name" value="CBD"/>
</dbReference>
<dbReference type="Proteomes" id="UP000076722">
    <property type="component" value="Unassembled WGS sequence"/>
</dbReference>
<feature type="chain" id="PRO_5029033475" description="Carboxylic ester hydrolase" evidence="4">
    <location>
        <begin position="21"/>
        <end position="389"/>
    </location>
</feature>
<feature type="domain" description="CBM1" evidence="6">
    <location>
        <begin position="341"/>
        <end position="389"/>
    </location>
</feature>
<evidence type="ECO:0000313" key="8">
    <source>
        <dbReference type="Proteomes" id="UP000076722"/>
    </source>
</evidence>
<dbReference type="OrthoDB" id="2425929at2759"/>
<protein>
    <recommendedName>
        <fullName evidence="4">Carboxylic ester hydrolase</fullName>
        <ecNumber evidence="4">3.1.1.-</ecNumber>
    </recommendedName>
</protein>
<reference evidence="7 8" key="1">
    <citation type="journal article" date="2016" name="Mol. Biol. Evol.">
        <title>Comparative Genomics of Early-Diverging Mushroom-Forming Fungi Provides Insights into the Origins of Lignocellulose Decay Capabilities.</title>
        <authorList>
            <person name="Nagy L.G."/>
            <person name="Riley R."/>
            <person name="Tritt A."/>
            <person name="Adam C."/>
            <person name="Daum C."/>
            <person name="Floudas D."/>
            <person name="Sun H."/>
            <person name="Yadav J.S."/>
            <person name="Pangilinan J."/>
            <person name="Larsson K.H."/>
            <person name="Matsuura K."/>
            <person name="Barry K."/>
            <person name="Labutti K."/>
            <person name="Kuo R."/>
            <person name="Ohm R.A."/>
            <person name="Bhattacharya S.S."/>
            <person name="Shirouzu T."/>
            <person name="Yoshinaga Y."/>
            <person name="Martin F.M."/>
            <person name="Grigoriev I.V."/>
            <person name="Hibbett D.S."/>
        </authorList>
    </citation>
    <scope>NUCLEOTIDE SEQUENCE [LARGE SCALE GENOMIC DNA]</scope>
    <source>
        <strain evidence="7 8">HHB9708</strain>
    </source>
</reference>
<dbReference type="PANTHER" id="PTHR43037">
    <property type="entry name" value="UNNAMED PRODUCT-RELATED"/>
    <property type="match status" value="1"/>
</dbReference>
<dbReference type="GO" id="GO:0045493">
    <property type="term" value="P:xylan catabolic process"/>
    <property type="evidence" value="ECO:0007669"/>
    <property type="project" value="UniProtKB-UniRule"/>
</dbReference>
<keyword evidence="4" id="KW-0624">Polysaccharide degradation</keyword>
<dbReference type="SUPFAM" id="SSF53474">
    <property type="entry name" value="alpha/beta-Hydrolases"/>
    <property type="match status" value="2"/>
</dbReference>
<feature type="compositionally biased region" description="Low complexity" evidence="5">
    <location>
        <begin position="300"/>
        <end position="339"/>
    </location>
</feature>
<dbReference type="InterPro" id="IPR010126">
    <property type="entry name" value="Esterase_phb"/>
</dbReference>
<dbReference type="GO" id="GO:0005576">
    <property type="term" value="C:extracellular region"/>
    <property type="evidence" value="ECO:0007669"/>
    <property type="project" value="UniProtKB-SubCell"/>
</dbReference>
<dbReference type="Gene3D" id="3.40.50.1820">
    <property type="entry name" value="alpha/beta hydrolase"/>
    <property type="match status" value="1"/>
</dbReference>
<evidence type="ECO:0000256" key="2">
    <source>
        <dbReference type="ARBA" id="ARBA00022729"/>
    </source>
</evidence>
<dbReference type="InterPro" id="IPR050955">
    <property type="entry name" value="Plant_Biomass_Hydrol_Est"/>
</dbReference>
<feature type="signal peptide" evidence="4">
    <location>
        <begin position="1"/>
        <end position="20"/>
    </location>
</feature>
<name>A0A164T8K0_9AGAM</name>
<comment type="similarity">
    <text evidence="4">Belongs to the carbohydrate esterase 1 (CE1) family.</text>
</comment>
<dbReference type="PANTHER" id="PTHR43037:SF5">
    <property type="entry name" value="FERULOYL ESTERASE"/>
    <property type="match status" value="1"/>
</dbReference>
<keyword evidence="8" id="KW-1185">Reference proteome</keyword>
<evidence type="ECO:0000256" key="1">
    <source>
        <dbReference type="ARBA" id="ARBA00022487"/>
    </source>
</evidence>
<comment type="subcellular location">
    <subcellularLocation>
        <location evidence="4">Secreted</location>
    </subcellularLocation>
</comment>
<dbReference type="GO" id="GO:0052689">
    <property type="term" value="F:carboxylic ester hydrolase activity"/>
    <property type="evidence" value="ECO:0007669"/>
    <property type="project" value="UniProtKB-KW"/>
</dbReference>
<evidence type="ECO:0000259" key="6">
    <source>
        <dbReference type="PROSITE" id="PS51164"/>
    </source>
</evidence>
<dbReference type="Pfam" id="PF00734">
    <property type="entry name" value="CBM_1"/>
    <property type="match status" value="1"/>
</dbReference>
<dbReference type="GO" id="GO:0030248">
    <property type="term" value="F:cellulose binding"/>
    <property type="evidence" value="ECO:0007669"/>
    <property type="project" value="InterPro"/>
</dbReference>
<proteinExistence type="inferred from homology"/>
<dbReference type="EMBL" id="KV419411">
    <property type="protein sequence ID" value="KZS92161.1"/>
    <property type="molecule type" value="Genomic_DNA"/>
</dbReference>
<sequence>MVALTSLFASLLVTVSAVNALTSSLQQITANFGTNPTGVEMYLYKPTAVATPTPLIIAMHYCTGTAQAYFQGTALASLADTHGYIVVYPNAPRSGGCWDVNTNATLTHNGGSDSLAIANVVRYAIANWGVDASQVFATGTSSGAMMTSVLMGAYPDIFKAGSLYSGVPYGCFEGPNAWNSQCAEGELIQTPQQWGDLVRAGYPGYTGPRPSVQFWHGTADTTLYPQNFQEEIKQWTNVFNVSQTPTQTLDNNPLTGYTRTSYGPDIQGILAQGVGHTVPEQEPDTLNWFGLSNLTPGPQSSSSSSSTSSTSSSSSSSTTTSATTSTTTTTTSTTTSSAAGPTQTHWGQCGGIGWTGPTVCASGTTCKVSNAYVRPFTSLFRTRANMECI</sequence>
<comment type="function">
    <text evidence="4">Esterase involved in the hydrolysis of xylan, a major structural heterogeneous polysaccharide found in plant biomass representing the second most abundant polysaccharide in the biosphere, after cellulose.</text>
</comment>
<dbReference type="EC" id="3.1.1.-" evidence="4"/>
<dbReference type="Pfam" id="PF10503">
    <property type="entry name" value="Esterase_PHB"/>
    <property type="match status" value="1"/>
</dbReference>
<dbReference type="NCBIfam" id="TIGR01840">
    <property type="entry name" value="esterase_phb"/>
    <property type="match status" value="1"/>
</dbReference>
<dbReference type="PROSITE" id="PS51164">
    <property type="entry name" value="CBM1_2"/>
    <property type="match status" value="1"/>
</dbReference>
<evidence type="ECO:0000313" key="7">
    <source>
        <dbReference type="EMBL" id="KZS92161.1"/>
    </source>
</evidence>
<evidence type="ECO:0000256" key="5">
    <source>
        <dbReference type="SAM" id="MobiDB-lite"/>
    </source>
</evidence>
<keyword evidence="2 4" id="KW-0732">Signal</keyword>
<dbReference type="AlphaFoldDB" id="A0A164T8K0"/>
<keyword evidence="4" id="KW-0964">Secreted</keyword>
<feature type="region of interest" description="Disordered" evidence="5">
    <location>
        <begin position="278"/>
        <end position="344"/>
    </location>
</feature>
<accession>A0A164T8K0</accession>
<evidence type="ECO:0000256" key="3">
    <source>
        <dbReference type="ARBA" id="ARBA00022801"/>
    </source>
</evidence>
<feature type="compositionally biased region" description="Polar residues" evidence="5">
    <location>
        <begin position="290"/>
        <end position="299"/>
    </location>
</feature>
<evidence type="ECO:0000256" key="4">
    <source>
        <dbReference type="RuleBase" id="RU367147"/>
    </source>
</evidence>
<keyword evidence="3 4" id="KW-0378">Hydrolase</keyword>
<organism evidence="7 8">
    <name type="scientific">Sistotremastrum niveocremeum HHB9708</name>
    <dbReference type="NCBI Taxonomy" id="1314777"/>
    <lineage>
        <taxon>Eukaryota</taxon>
        <taxon>Fungi</taxon>
        <taxon>Dikarya</taxon>
        <taxon>Basidiomycota</taxon>
        <taxon>Agaricomycotina</taxon>
        <taxon>Agaricomycetes</taxon>
        <taxon>Sistotremastrales</taxon>
        <taxon>Sistotremastraceae</taxon>
        <taxon>Sertulicium</taxon>
        <taxon>Sertulicium niveocremeum</taxon>
    </lineage>
</organism>
<dbReference type="STRING" id="1314777.A0A164T8K0"/>
<gene>
    <name evidence="7" type="ORF">SISNIDRAFT_511703</name>
</gene>
<keyword evidence="1 4" id="KW-0719">Serine esterase</keyword>
<keyword evidence="4" id="KW-0119">Carbohydrate metabolism</keyword>
<dbReference type="InterPro" id="IPR029058">
    <property type="entry name" value="AB_hydrolase_fold"/>
</dbReference>
<dbReference type="SMART" id="SM00236">
    <property type="entry name" value="fCBD"/>
    <property type="match status" value="1"/>
</dbReference>